<dbReference type="AlphaFoldDB" id="A0A6C0BX50"/>
<feature type="domain" description="Bacteriophage T5 Orf172 DNA-binding" evidence="1">
    <location>
        <begin position="16"/>
        <end position="95"/>
    </location>
</feature>
<accession>A0A6C0BX50</accession>
<evidence type="ECO:0000313" key="2">
    <source>
        <dbReference type="EMBL" id="QHS96652.1"/>
    </source>
</evidence>
<organism evidence="2">
    <name type="scientific">viral metagenome</name>
    <dbReference type="NCBI Taxonomy" id="1070528"/>
    <lineage>
        <taxon>unclassified sequences</taxon>
        <taxon>metagenomes</taxon>
        <taxon>organismal metagenomes</taxon>
    </lineage>
</organism>
<dbReference type="Pfam" id="PF10544">
    <property type="entry name" value="T5orf172"/>
    <property type="match status" value="1"/>
</dbReference>
<proteinExistence type="predicted"/>
<dbReference type="EMBL" id="MN739272">
    <property type="protein sequence ID" value="QHS96652.1"/>
    <property type="molecule type" value="Genomic_DNA"/>
</dbReference>
<protein>
    <recommendedName>
        <fullName evidence="1">Bacteriophage T5 Orf172 DNA-binding domain-containing protein</fullName>
    </recommendedName>
</protein>
<name>A0A6C0BX50_9ZZZZ</name>
<dbReference type="InterPro" id="IPR018306">
    <property type="entry name" value="Phage_T5_Orf172_DNA-bd"/>
</dbReference>
<sequence>MNDRKIEYVYCMTNKSFNNDLVKIGWTTNDPNKRAQQLYTTGVPNPFTIEFIIKTLDGRTLESRIHSYLARYRESKSREFFNISVQDVRDILEKKLNLTLSDPEPEVTYERPHHSPPIKRFERCSKQDLQYFYDISGKIDARPVFIHDDPCEDISTIFEKFRYNPSP</sequence>
<evidence type="ECO:0000259" key="1">
    <source>
        <dbReference type="SMART" id="SM00974"/>
    </source>
</evidence>
<reference evidence="2" key="1">
    <citation type="journal article" date="2020" name="Nature">
        <title>Giant virus diversity and host interactions through global metagenomics.</title>
        <authorList>
            <person name="Schulz F."/>
            <person name="Roux S."/>
            <person name="Paez-Espino D."/>
            <person name="Jungbluth S."/>
            <person name="Walsh D.A."/>
            <person name="Denef V.J."/>
            <person name="McMahon K.D."/>
            <person name="Konstantinidis K.T."/>
            <person name="Eloe-Fadrosh E.A."/>
            <person name="Kyrpides N.C."/>
            <person name="Woyke T."/>
        </authorList>
    </citation>
    <scope>NUCLEOTIDE SEQUENCE</scope>
    <source>
        <strain evidence="2">GVMAG-M-3300020166-18</strain>
    </source>
</reference>
<dbReference type="SMART" id="SM00974">
    <property type="entry name" value="T5orf172"/>
    <property type="match status" value="1"/>
</dbReference>